<comment type="caution">
    <text evidence="17">The sequence shown here is derived from an EMBL/GenBank/DDBJ whole genome shotgun (WGS) entry which is preliminary data.</text>
</comment>
<evidence type="ECO:0000256" key="7">
    <source>
        <dbReference type="ARBA" id="ARBA00022695"/>
    </source>
</evidence>
<dbReference type="Pfam" id="PF07733">
    <property type="entry name" value="DNA_pol3_alpha"/>
    <property type="match status" value="1"/>
</dbReference>
<feature type="domain" description="DNA polymerase helix-hairpin-helix motif" evidence="15">
    <location>
        <begin position="495"/>
        <end position="634"/>
    </location>
</feature>
<dbReference type="InterPro" id="IPR040982">
    <property type="entry name" value="DNA_pol3_finger"/>
</dbReference>
<feature type="domain" description="Bacterial DNA polymerase III alpha subunit NTPase" evidence="14">
    <location>
        <begin position="15"/>
        <end position="253"/>
    </location>
</feature>
<evidence type="ECO:0000256" key="5">
    <source>
        <dbReference type="ARBA" id="ARBA00022490"/>
    </source>
</evidence>
<dbReference type="NCBIfam" id="NF004225">
    <property type="entry name" value="PRK05672.1"/>
    <property type="match status" value="1"/>
</dbReference>
<name>A0A956SBF1_UNCEI</name>
<dbReference type="Proteomes" id="UP000739538">
    <property type="component" value="Unassembled WGS sequence"/>
</dbReference>
<proteinExistence type="inferred from homology"/>
<dbReference type="GO" id="GO:0006260">
    <property type="term" value="P:DNA replication"/>
    <property type="evidence" value="ECO:0007669"/>
    <property type="project" value="UniProtKB-KW"/>
</dbReference>
<evidence type="ECO:0000259" key="14">
    <source>
        <dbReference type="Pfam" id="PF07733"/>
    </source>
</evidence>
<evidence type="ECO:0000256" key="8">
    <source>
        <dbReference type="ARBA" id="ARBA00022705"/>
    </source>
</evidence>
<evidence type="ECO:0000256" key="2">
    <source>
        <dbReference type="ARBA" id="ARBA00007391"/>
    </source>
</evidence>
<evidence type="ECO:0000256" key="11">
    <source>
        <dbReference type="ARBA" id="ARBA00023204"/>
    </source>
</evidence>
<dbReference type="EMBL" id="JAGQHS010000003">
    <property type="protein sequence ID" value="MCA9754387.1"/>
    <property type="molecule type" value="Genomic_DNA"/>
</dbReference>
<dbReference type="GO" id="GO:0005737">
    <property type="term" value="C:cytoplasm"/>
    <property type="evidence" value="ECO:0007669"/>
    <property type="project" value="UniProtKB-SubCell"/>
</dbReference>
<organism evidence="17 18">
    <name type="scientific">Eiseniibacteriota bacterium</name>
    <dbReference type="NCBI Taxonomy" id="2212470"/>
    <lineage>
        <taxon>Bacteria</taxon>
        <taxon>Candidatus Eiseniibacteriota</taxon>
    </lineage>
</organism>
<dbReference type="GO" id="GO:0006281">
    <property type="term" value="P:DNA repair"/>
    <property type="evidence" value="ECO:0007669"/>
    <property type="project" value="UniProtKB-KW"/>
</dbReference>
<dbReference type="PANTHER" id="PTHR32294">
    <property type="entry name" value="DNA POLYMERASE III SUBUNIT ALPHA"/>
    <property type="match status" value="1"/>
</dbReference>
<dbReference type="GO" id="GO:0003887">
    <property type="term" value="F:DNA-directed DNA polymerase activity"/>
    <property type="evidence" value="ECO:0007669"/>
    <property type="project" value="UniProtKB-KW"/>
</dbReference>
<dbReference type="Pfam" id="PF01336">
    <property type="entry name" value="tRNA_anti-codon"/>
    <property type="match status" value="1"/>
</dbReference>
<accession>A0A956SBF1</accession>
<evidence type="ECO:0000256" key="4">
    <source>
        <dbReference type="ARBA" id="ARBA00017273"/>
    </source>
</evidence>
<dbReference type="InterPro" id="IPR012340">
    <property type="entry name" value="NA-bd_OB-fold"/>
</dbReference>
<keyword evidence="8" id="KW-0235">DNA replication</keyword>
<evidence type="ECO:0000313" key="18">
    <source>
        <dbReference type="Proteomes" id="UP000739538"/>
    </source>
</evidence>
<evidence type="ECO:0000259" key="15">
    <source>
        <dbReference type="Pfam" id="PF14579"/>
    </source>
</evidence>
<protein>
    <recommendedName>
        <fullName evidence="4">Error-prone DNA polymerase</fullName>
        <ecNumber evidence="3">2.7.7.7</ecNumber>
    </recommendedName>
</protein>
<dbReference type="PANTHER" id="PTHR32294:SF4">
    <property type="entry name" value="ERROR-PRONE DNA POLYMERASE"/>
    <property type="match status" value="1"/>
</dbReference>
<evidence type="ECO:0000259" key="13">
    <source>
        <dbReference type="Pfam" id="PF01336"/>
    </source>
</evidence>
<evidence type="ECO:0000256" key="3">
    <source>
        <dbReference type="ARBA" id="ARBA00012417"/>
    </source>
</evidence>
<evidence type="ECO:0000256" key="6">
    <source>
        <dbReference type="ARBA" id="ARBA00022679"/>
    </source>
</evidence>
<comment type="catalytic activity">
    <reaction evidence="12">
        <text>DNA(n) + a 2'-deoxyribonucleoside 5'-triphosphate = DNA(n+1) + diphosphate</text>
        <dbReference type="Rhea" id="RHEA:22508"/>
        <dbReference type="Rhea" id="RHEA-COMP:17339"/>
        <dbReference type="Rhea" id="RHEA-COMP:17340"/>
        <dbReference type="ChEBI" id="CHEBI:33019"/>
        <dbReference type="ChEBI" id="CHEBI:61560"/>
        <dbReference type="ChEBI" id="CHEBI:173112"/>
        <dbReference type="EC" id="2.7.7.7"/>
    </reaction>
</comment>
<feature type="domain" description="DNA polymerase III alpha subunit finger" evidence="16">
    <location>
        <begin position="259"/>
        <end position="422"/>
    </location>
</feature>
<dbReference type="GO" id="GO:0003676">
    <property type="term" value="F:nucleic acid binding"/>
    <property type="evidence" value="ECO:0007669"/>
    <property type="project" value="InterPro"/>
</dbReference>
<gene>
    <name evidence="17" type="ORF">KDA27_01185</name>
</gene>
<comment type="similarity">
    <text evidence="2">Belongs to the DNA polymerase type-C family. DnaE2 subfamily.</text>
</comment>
<reference evidence="17" key="2">
    <citation type="journal article" date="2021" name="Microbiome">
        <title>Successional dynamics and alternative stable states in a saline activated sludge microbial community over 9 years.</title>
        <authorList>
            <person name="Wang Y."/>
            <person name="Ye J."/>
            <person name="Ju F."/>
            <person name="Liu L."/>
            <person name="Boyd J.A."/>
            <person name="Deng Y."/>
            <person name="Parks D.H."/>
            <person name="Jiang X."/>
            <person name="Yin X."/>
            <person name="Woodcroft B.J."/>
            <person name="Tyson G.W."/>
            <person name="Hugenholtz P."/>
            <person name="Polz M.F."/>
            <person name="Zhang T."/>
        </authorList>
    </citation>
    <scope>NUCLEOTIDE SEQUENCE</scope>
    <source>
        <strain evidence="17">HKST-UBA02</strain>
    </source>
</reference>
<keyword evidence="11" id="KW-0234">DNA repair</keyword>
<keyword evidence="6 17" id="KW-0808">Transferase</keyword>
<dbReference type="Gene3D" id="2.40.50.140">
    <property type="entry name" value="Nucleic acid-binding proteins"/>
    <property type="match status" value="1"/>
</dbReference>
<feature type="domain" description="OB" evidence="13">
    <location>
        <begin position="726"/>
        <end position="798"/>
    </location>
</feature>
<keyword evidence="10" id="KW-0239">DNA-directed DNA polymerase</keyword>
<evidence type="ECO:0000256" key="12">
    <source>
        <dbReference type="ARBA" id="ARBA00049244"/>
    </source>
</evidence>
<reference evidence="17" key="1">
    <citation type="submission" date="2020-04" db="EMBL/GenBank/DDBJ databases">
        <authorList>
            <person name="Zhang T."/>
        </authorList>
    </citation>
    <scope>NUCLEOTIDE SEQUENCE</scope>
    <source>
        <strain evidence="17">HKST-UBA02</strain>
    </source>
</reference>
<evidence type="ECO:0000313" key="17">
    <source>
        <dbReference type="EMBL" id="MCA9754387.1"/>
    </source>
</evidence>
<sequence length="816" mass="90735">MLAIPQRPRLTLTPPAGIPEDVVRQVEKELALVEELDYDGYFLTMWEIVQFCRREGILCQGRGSAANSAVCFCLGITAIDPVRMGLLFERFLSRERAEPPDIDLDIEHDRREEVIQWVYRKYGRTHAAMVANFIRFRTRSAVREIGKVLGFAETELDRLAKLLPNYGGITTDSLRQVGLDVGNQMHQQLLALVLEVQDFPRHLSIHPGGFLLGHEPIDRLVPIENGAMEARTVIQWDKEDLENLGLFKIDLLGLGALRQLHLAFDLIRGHYGRMLSMATIPADDDRTYEMIRRGDTVGVFQIESRAQMAMLPRLRPNNYYDLVIEVSIVRPGPIAGGMVHPYLRRRNGEEEVTYPHECLEPVLAKTLGVPLFQEQVMKLAVVAADYTPGEADRLRRDMAAWRSTGRIDRHRELLVTRMKQKGIAEEFALRVFDQIRGFGEYGFPESHAASFALIAYATAWVRAHYIDAFTCALLNAYPMGFYSPATIIEDARRHGVTVLPPDVAVSGWECSLEPMSRGVVAFSDDADTAVQAGANASSGGNVYAGANANSSRGGSGSFSDDVVSLPPKSAVRLGLRYVKGLGERERTAFESARAEGCFQSIEDFAQRTQLEGKALSRLAEAGAFGSFEPERRQALWKVRALHPTLGEELEVDTGRGRAGLVAAAERETARRPQFRPLTGLEEIAWDYETSSLSTRGHPLVPFRAELEAMGLPNAKTLNSGRGGARVRFAGVVINRQRPGTAGGVTFMTLEDETGFVNLVVWQPVYEQFRLEVKTSAFLGVEGKLQVESGVVHLIADRFWIPQLTTTVRSGGSRDFH</sequence>
<keyword evidence="7 17" id="KW-0548">Nucleotidyltransferase</keyword>
<evidence type="ECO:0000256" key="9">
    <source>
        <dbReference type="ARBA" id="ARBA00022763"/>
    </source>
</evidence>
<evidence type="ECO:0000256" key="1">
    <source>
        <dbReference type="ARBA" id="ARBA00004496"/>
    </source>
</evidence>
<dbReference type="InterPro" id="IPR004365">
    <property type="entry name" value="NA-bd_OB_tRNA"/>
</dbReference>
<keyword evidence="5" id="KW-0963">Cytoplasm</keyword>
<dbReference type="AlphaFoldDB" id="A0A956SBF1"/>
<dbReference type="InterPro" id="IPR004805">
    <property type="entry name" value="DnaE2/DnaE/PolC"/>
</dbReference>
<dbReference type="InterPro" id="IPR011708">
    <property type="entry name" value="DNA_pol3_alpha_NTPase_dom"/>
</dbReference>
<evidence type="ECO:0000259" key="16">
    <source>
        <dbReference type="Pfam" id="PF17657"/>
    </source>
</evidence>
<dbReference type="CDD" id="cd04485">
    <property type="entry name" value="DnaE_OBF"/>
    <property type="match status" value="1"/>
</dbReference>
<dbReference type="EC" id="2.7.7.7" evidence="3"/>
<evidence type="ECO:0000256" key="10">
    <source>
        <dbReference type="ARBA" id="ARBA00022932"/>
    </source>
</evidence>
<comment type="subcellular location">
    <subcellularLocation>
        <location evidence="1">Cytoplasm</location>
    </subcellularLocation>
</comment>
<keyword evidence="9" id="KW-0227">DNA damage</keyword>
<dbReference type="Gene3D" id="1.10.150.870">
    <property type="match status" value="1"/>
</dbReference>
<dbReference type="InterPro" id="IPR029460">
    <property type="entry name" value="DNAPol_HHH"/>
</dbReference>
<dbReference type="GO" id="GO:0008408">
    <property type="term" value="F:3'-5' exonuclease activity"/>
    <property type="evidence" value="ECO:0007669"/>
    <property type="project" value="InterPro"/>
</dbReference>
<dbReference type="Pfam" id="PF14579">
    <property type="entry name" value="HHH_6"/>
    <property type="match status" value="1"/>
</dbReference>
<dbReference type="Pfam" id="PF17657">
    <property type="entry name" value="DNA_pol3_finger"/>
    <property type="match status" value="1"/>
</dbReference>
<dbReference type="NCBIfam" id="TIGR00594">
    <property type="entry name" value="polc"/>
    <property type="match status" value="1"/>
</dbReference>